<name>A0AAE1TP64_9EUCA</name>
<feature type="region of interest" description="Disordered" evidence="1">
    <location>
        <begin position="1"/>
        <end position="87"/>
    </location>
</feature>
<feature type="compositionally biased region" description="Gly residues" evidence="1">
    <location>
        <begin position="75"/>
        <end position="87"/>
    </location>
</feature>
<evidence type="ECO:0000313" key="3">
    <source>
        <dbReference type="Proteomes" id="UP001292094"/>
    </source>
</evidence>
<feature type="compositionally biased region" description="Pro residues" evidence="1">
    <location>
        <begin position="35"/>
        <end position="58"/>
    </location>
</feature>
<feature type="compositionally biased region" description="Low complexity" evidence="1">
    <location>
        <begin position="59"/>
        <end position="72"/>
    </location>
</feature>
<evidence type="ECO:0000313" key="2">
    <source>
        <dbReference type="EMBL" id="KAK4292863.1"/>
    </source>
</evidence>
<proteinExistence type="predicted"/>
<dbReference type="Proteomes" id="UP001292094">
    <property type="component" value="Unassembled WGS sequence"/>
</dbReference>
<keyword evidence="3" id="KW-1185">Reference proteome</keyword>
<sequence>MPTPADRAGPPQRPARGVRPARPPPPPSHLYRNPVPDPRTLPHQRPPPPPRTAAPRPTPVTHTHTHTNHFPTSYPGGGHGRVGGSTGWGRRSKWCGKAASWAWLPLSAAARVESAITTCWPPTLAPILACLPCLASSDSLRVTPTHTQPNPTHILNGEESFVAEGYGLVRKDYWFGG</sequence>
<comment type="caution">
    <text evidence="2">The sequence shown here is derived from an EMBL/GenBank/DDBJ whole genome shotgun (WGS) entry which is preliminary data.</text>
</comment>
<evidence type="ECO:0000256" key="1">
    <source>
        <dbReference type="SAM" id="MobiDB-lite"/>
    </source>
</evidence>
<reference evidence="2" key="1">
    <citation type="submission" date="2023-11" db="EMBL/GenBank/DDBJ databases">
        <title>Genome assemblies of two species of porcelain crab, Petrolisthes cinctipes and Petrolisthes manimaculis (Anomura: Porcellanidae).</title>
        <authorList>
            <person name="Angst P."/>
        </authorList>
    </citation>
    <scope>NUCLEOTIDE SEQUENCE</scope>
    <source>
        <strain evidence="2">PB745_02</strain>
        <tissue evidence="2">Gill</tissue>
    </source>
</reference>
<accession>A0AAE1TP64</accession>
<protein>
    <submittedName>
        <fullName evidence="2">Uncharacterized protein</fullName>
    </submittedName>
</protein>
<feature type="compositionally biased region" description="Low complexity" evidence="1">
    <location>
        <begin position="1"/>
        <end position="20"/>
    </location>
</feature>
<gene>
    <name evidence="2" type="ORF">Pmani_034401</name>
</gene>
<organism evidence="2 3">
    <name type="scientific">Petrolisthes manimaculis</name>
    <dbReference type="NCBI Taxonomy" id="1843537"/>
    <lineage>
        <taxon>Eukaryota</taxon>
        <taxon>Metazoa</taxon>
        <taxon>Ecdysozoa</taxon>
        <taxon>Arthropoda</taxon>
        <taxon>Crustacea</taxon>
        <taxon>Multicrustacea</taxon>
        <taxon>Malacostraca</taxon>
        <taxon>Eumalacostraca</taxon>
        <taxon>Eucarida</taxon>
        <taxon>Decapoda</taxon>
        <taxon>Pleocyemata</taxon>
        <taxon>Anomura</taxon>
        <taxon>Galatheoidea</taxon>
        <taxon>Porcellanidae</taxon>
        <taxon>Petrolisthes</taxon>
    </lineage>
</organism>
<dbReference type="AlphaFoldDB" id="A0AAE1TP64"/>
<dbReference type="EMBL" id="JAWZYT010004705">
    <property type="protein sequence ID" value="KAK4292863.1"/>
    <property type="molecule type" value="Genomic_DNA"/>
</dbReference>